<dbReference type="Gene3D" id="1.25.40.390">
    <property type="match status" value="2"/>
</dbReference>
<dbReference type="Proteomes" id="UP000241964">
    <property type="component" value="Unassembled WGS sequence"/>
</dbReference>
<keyword evidence="2" id="KW-0449">Lipoprotein</keyword>
<dbReference type="InterPro" id="IPR041662">
    <property type="entry name" value="SusD-like_2"/>
</dbReference>
<comment type="caution">
    <text evidence="2">The sequence shown here is derived from an EMBL/GenBank/DDBJ whole genome shotgun (WGS) entry which is preliminary data.</text>
</comment>
<keyword evidence="1" id="KW-0732">Signal</keyword>
<evidence type="ECO:0000256" key="1">
    <source>
        <dbReference type="SAM" id="SignalP"/>
    </source>
</evidence>
<dbReference type="InterPro" id="IPR024302">
    <property type="entry name" value="SusD-like"/>
</dbReference>
<evidence type="ECO:0000313" key="2">
    <source>
        <dbReference type="EMBL" id="PSL19514.1"/>
    </source>
</evidence>
<name>A0A2P8FCS9_9BACT</name>
<dbReference type="OrthoDB" id="973072at2"/>
<dbReference type="PROSITE" id="PS51257">
    <property type="entry name" value="PROKAR_LIPOPROTEIN"/>
    <property type="match status" value="1"/>
</dbReference>
<evidence type="ECO:0000313" key="3">
    <source>
        <dbReference type="Proteomes" id="UP000241964"/>
    </source>
</evidence>
<feature type="signal peptide" evidence="1">
    <location>
        <begin position="1"/>
        <end position="23"/>
    </location>
</feature>
<feature type="chain" id="PRO_5015177052" evidence="1">
    <location>
        <begin position="24"/>
        <end position="552"/>
    </location>
</feature>
<organism evidence="2 3">
    <name type="scientific">Dyadobacter jiangsuensis</name>
    <dbReference type="NCBI Taxonomy" id="1591085"/>
    <lineage>
        <taxon>Bacteria</taxon>
        <taxon>Pseudomonadati</taxon>
        <taxon>Bacteroidota</taxon>
        <taxon>Cytophagia</taxon>
        <taxon>Cytophagales</taxon>
        <taxon>Spirosomataceae</taxon>
        <taxon>Dyadobacter</taxon>
    </lineage>
</organism>
<accession>A0A2P8FCS9</accession>
<dbReference type="RefSeq" id="WP_106599527.1">
    <property type="nucleotide sequence ID" value="NZ_PYAS01000026.1"/>
</dbReference>
<gene>
    <name evidence="2" type="ORF">CLV60_12632</name>
</gene>
<reference evidence="2 3" key="1">
    <citation type="submission" date="2018-03" db="EMBL/GenBank/DDBJ databases">
        <title>Genomic Encyclopedia of Archaeal and Bacterial Type Strains, Phase II (KMG-II): from individual species to whole genera.</title>
        <authorList>
            <person name="Goeker M."/>
        </authorList>
    </citation>
    <scope>NUCLEOTIDE SEQUENCE [LARGE SCALE GENOMIC DNA]</scope>
    <source>
        <strain evidence="2 3">DSM 29057</strain>
    </source>
</reference>
<dbReference type="SUPFAM" id="SSF48452">
    <property type="entry name" value="TPR-like"/>
    <property type="match status" value="1"/>
</dbReference>
<dbReference type="InterPro" id="IPR011990">
    <property type="entry name" value="TPR-like_helical_dom_sf"/>
</dbReference>
<proteinExistence type="predicted"/>
<dbReference type="Pfam" id="PF12741">
    <property type="entry name" value="SusD-like"/>
    <property type="match status" value="1"/>
</dbReference>
<dbReference type="Pfam" id="PF12771">
    <property type="entry name" value="SusD-like_2"/>
    <property type="match status" value="1"/>
</dbReference>
<dbReference type="AlphaFoldDB" id="A0A2P8FCS9"/>
<sequence length="552" mass="59797">MKKDILPKLKICLLALLSLLVSACSLDLLDNPNAVTTNNTDVNYLLSRIELDYADHFNQMGNSGMRLTRMLNQGSAIYDNAVSPGGFDGAWTNAYANIMTDVKTLIPIAESSEFFVHAGIARTIQASVLLNLVDGFGDVPYSEALDINNFNPKTDGGASIYTAALTILDQAIANFAATSRSAAAGDLYYAGNVDSWNKAANTLKLKALLNLRLTDKAKATSGISALITGGRLITSASENFQFKFGSNLTNPDTRHPRYAGQYSPTGGGDYQANHYMAALYASKGFPDPRIRYYFYRQTIVNPTDVNTLRCINNQKPAHYSPTDVYCLPTSVGYWGRDHLSNEGIPPDGLLRTAWGVYPAGGLYDNDAGRAVSLGAGAGGAGIHPIMMRSFVDFMLAEAALTLGTAGSPRELLKSGIEKSMADVRSFGLATIESSKISAFEEAKAIVWAKDVETYLGTVLKAYDAATTDAARLNIIATEYWLALYGNGVEAYNLYRRTGMPLNMQPALEANPGGFARSYYYPASFITRNANAKQKADVTQPVFWDNNPATLFR</sequence>
<dbReference type="EMBL" id="PYAS01000026">
    <property type="protein sequence ID" value="PSL19514.1"/>
    <property type="molecule type" value="Genomic_DNA"/>
</dbReference>
<keyword evidence="3" id="KW-1185">Reference proteome</keyword>
<protein>
    <submittedName>
        <fullName evidence="2">SusD/RagB-like outer membrane lipoprotein</fullName>
    </submittedName>
</protein>